<evidence type="ECO:0000313" key="2">
    <source>
        <dbReference type="EMBL" id="MFC5504682.1"/>
    </source>
</evidence>
<proteinExistence type="predicted"/>
<accession>A0ABW0P004</accession>
<evidence type="ECO:0000313" key="3">
    <source>
        <dbReference type="Proteomes" id="UP001596060"/>
    </source>
</evidence>
<reference evidence="3" key="1">
    <citation type="journal article" date="2019" name="Int. J. Syst. Evol. Microbiol.">
        <title>The Global Catalogue of Microorganisms (GCM) 10K type strain sequencing project: providing services to taxonomists for standard genome sequencing and annotation.</title>
        <authorList>
            <consortium name="The Broad Institute Genomics Platform"/>
            <consortium name="The Broad Institute Genome Sequencing Center for Infectious Disease"/>
            <person name="Wu L."/>
            <person name="Ma J."/>
        </authorList>
    </citation>
    <scope>NUCLEOTIDE SEQUENCE [LARGE SCALE GENOMIC DNA]</scope>
    <source>
        <strain evidence="3">CCUG 43117</strain>
    </source>
</reference>
<protein>
    <submittedName>
        <fullName evidence="2">Uncharacterized protein</fullName>
    </submittedName>
</protein>
<organism evidence="2 3">
    <name type="scientific">Bosea massiliensis</name>
    <dbReference type="NCBI Taxonomy" id="151419"/>
    <lineage>
        <taxon>Bacteria</taxon>
        <taxon>Pseudomonadati</taxon>
        <taxon>Pseudomonadota</taxon>
        <taxon>Alphaproteobacteria</taxon>
        <taxon>Hyphomicrobiales</taxon>
        <taxon>Boseaceae</taxon>
        <taxon>Bosea</taxon>
    </lineage>
</organism>
<gene>
    <name evidence="2" type="ORF">ACFPN9_05360</name>
</gene>
<evidence type="ECO:0000256" key="1">
    <source>
        <dbReference type="SAM" id="MobiDB-lite"/>
    </source>
</evidence>
<dbReference type="RefSeq" id="WP_197426509.1">
    <property type="nucleotide sequence ID" value="NZ_JBHSLU010000008.1"/>
</dbReference>
<keyword evidence="3" id="KW-1185">Reference proteome</keyword>
<feature type="region of interest" description="Disordered" evidence="1">
    <location>
        <begin position="1"/>
        <end position="32"/>
    </location>
</feature>
<sequence>MSIMMAETPGSTMDQISDLEPNAAGGAGLPGASPKLTLALAMTAATNSDAPNMPADG</sequence>
<name>A0ABW0P004_9HYPH</name>
<dbReference type="EMBL" id="JBHSLU010000008">
    <property type="protein sequence ID" value="MFC5504682.1"/>
    <property type="molecule type" value="Genomic_DNA"/>
</dbReference>
<comment type="caution">
    <text evidence="2">The sequence shown here is derived from an EMBL/GenBank/DDBJ whole genome shotgun (WGS) entry which is preliminary data.</text>
</comment>
<dbReference type="Proteomes" id="UP001596060">
    <property type="component" value="Unassembled WGS sequence"/>
</dbReference>